<dbReference type="InterPro" id="IPR011009">
    <property type="entry name" value="Kinase-like_dom_sf"/>
</dbReference>
<evidence type="ECO:0000256" key="1">
    <source>
        <dbReference type="ARBA" id="ARBA00004613"/>
    </source>
</evidence>
<organism evidence="6 7">
    <name type="scientific">Branchiostoma floridae</name>
    <name type="common">Florida lancelet</name>
    <name type="synonym">Amphioxus</name>
    <dbReference type="NCBI Taxonomy" id="7739"/>
    <lineage>
        <taxon>Eukaryota</taxon>
        <taxon>Metazoa</taxon>
        <taxon>Chordata</taxon>
        <taxon>Cephalochordata</taxon>
        <taxon>Leptocardii</taxon>
        <taxon>Amphioxiformes</taxon>
        <taxon>Branchiostomatidae</taxon>
        <taxon>Branchiostoma</taxon>
    </lineage>
</organism>
<dbReference type="GeneID" id="118406104"/>
<keyword evidence="4" id="KW-0732">Signal</keyword>
<dbReference type="Proteomes" id="UP000001554">
    <property type="component" value="Chromosome 18"/>
</dbReference>
<comment type="similarity">
    <text evidence="2">Belongs to the DIPK family.</text>
</comment>
<evidence type="ECO:0000313" key="7">
    <source>
        <dbReference type="RefSeq" id="XP_035661864.1"/>
    </source>
</evidence>
<comment type="subcellular location">
    <subcellularLocation>
        <location evidence="1">Secreted</location>
    </subcellularLocation>
</comment>
<accession>A0A9J7KGH0</accession>
<evidence type="ECO:0000256" key="2">
    <source>
        <dbReference type="ARBA" id="ARBA00006338"/>
    </source>
</evidence>
<dbReference type="InterPro" id="IPR020519">
    <property type="entry name" value="DIPK2A/B"/>
</dbReference>
<dbReference type="PANTHER" id="PTHR32073">
    <property type="entry name" value="GH11358P"/>
    <property type="match status" value="1"/>
</dbReference>
<evidence type="ECO:0000259" key="5">
    <source>
        <dbReference type="Pfam" id="PF12260"/>
    </source>
</evidence>
<dbReference type="KEGG" id="bfo:118406104"/>
<dbReference type="OMA" id="YWIRPAS"/>
<dbReference type="PANTHER" id="PTHR32073:SF10">
    <property type="entry name" value="FAM69 PROTEIN-KINASE DOMAIN-CONTAINING PROTEIN"/>
    <property type="match status" value="1"/>
</dbReference>
<reference evidence="6" key="1">
    <citation type="journal article" date="2020" name="Nat. Ecol. Evol.">
        <title>Deeply conserved synteny resolves early events in vertebrate evolution.</title>
        <authorList>
            <person name="Simakov O."/>
            <person name="Marletaz F."/>
            <person name="Yue J.X."/>
            <person name="O'Connell B."/>
            <person name="Jenkins J."/>
            <person name="Brandt A."/>
            <person name="Calef R."/>
            <person name="Tung C.H."/>
            <person name="Huang T.K."/>
            <person name="Schmutz J."/>
            <person name="Satoh N."/>
            <person name="Yu J.K."/>
            <person name="Putnam N.H."/>
            <person name="Green R.E."/>
            <person name="Rokhsar D.S."/>
        </authorList>
    </citation>
    <scope>NUCLEOTIDE SEQUENCE [LARGE SCALE GENOMIC DNA]</scope>
    <source>
        <strain evidence="6">S238N-H82</strain>
    </source>
</reference>
<reference evidence="7" key="2">
    <citation type="submission" date="2025-08" db="UniProtKB">
        <authorList>
            <consortium name="RefSeq"/>
        </authorList>
    </citation>
    <scope>IDENTIFICATION</scope>
    <source>
        <strain evidence="7">S238N-H82</strain>
        <tissue evidence="7">Testes</tissue>
    </source>
</reference>
<dbReference type="SUPFAM" id="SSF56112">
    <property type="entry name" value="Protein kinase-like (PK-like)"/>
    <property type="match status" value="1"/>
</dbReference>
<name>A0A9J7KGH0_BRAFL</name>
<sequence>MDKNSKAVSTRRRMFRKFQCSCSRSRVSFVFVTFLALCFLLGSYLQIRDDSESEKAHLNYAGAKYAQRTFLEPLTKTIVQETGLGQVEKEVQGILKEHGHALANDEPESLSNIAKEQPEQELTLKRLLAAEKCPACFGESLCEQANSGLITVDVANRKLEHKGVYFGRFRDIDIVAKRLARTPNWKQLDEFICQNASMSGHCDVSKMISKTILVTDDALKLSWLRDAWRIAHKDEQIAFESCMTVKHIEELKKVYDQNADGQSSKTEQAYMMTSLLLNPEAAVLNYFASRRDREWPFPKYLGACGRVIFVENGGKLLDVSLESPWKQRANLAVQLLDMIDTFRNGDPDWIVMFLDFRYENFAVDQYGRLKLIDFDGVVLIDREDSDGEENKERYNMEGFKGFLSEIEKDGRCMQVTRYSQMMYALACVRLLSYLPEHRLKSGEHHRSKNYVRPPGLLWGPPEHESKAIEALLRGCVEEKVVGGRLNTVQELKALLRQNVK</sequence>
<dbReference type="Pfam" id="PF12260">
    <property type="entry name" value="PIP49_C"/>
    <property type="match status" value="1"/>
</dbReference>
<dbReference type="RefSeq" id="XP_035661864.1">
    <property type="nucleotide sequence ID" value="XM_035805971.1"/>
</dbReference>
<keyword evidence="3" id="KW-0964">Secreted</keyword>
<evidence type="ECO:0000256" key="4">
    <source>
        <dbReference type="ARBA" id="ARBA00022729"/>
    </source>
</evidence>
<protein>
    <submittedName>
        <fullName evidence="7">Divergent protein kinase domain 2A-like</fullName>
    </submittedName>
</protein>
<dbReference type="GO" id="GO:0005576">
    <property type="term" value="C:extracellular region"/>
    <property type="evidence" value="ECO:0007669"/>
    <property type="project" value="UniProtKB-SubCell"/>
</dbReference>
<dbReference type="InterPro" id="IPR022049">
    <property type="entry name" value="FAM69_kinase_dom"/>
</dbReference>
<dbReference type="OrthoDB" id="10035316at2759"/>
<keyword evidence="6" id="KW-1185">Reference proteome</keyword>
<dbReference type="AlphaFoldDB" id="A0A9J7KGH0"/>
<feature type="domain" description="FAM69 protein-kinase" evidence="5">
    <location>
        <begin position="275"/>
        <end position="477"/>
    </location>
</feature>
<proteinExistence type="inferred from homology"/>
<evidence type="ECO:0000256" key="3">
    <source>
        <dbReference type="ARBA" id="ARBA00022525"/>
    </source>
</evidence>
<gene>
    <name evidence="7" type="primary">LOC118406104</name>
</gene>
<evidence type="ECO:0000313" key="6">
    <source>
        <dbReference type="Proteomes" id="UP000001554"/>
    </source>
</evidence>